<dbReference type="AlphaFoldDB" id="A0A369K4V5"/>
<keyword evidence="2" id="KW-1185">Reference proteome</keyword>
<dbReference type="OrthoDB" id="3197992at2759"/>
<evidence type="ECO:0000313" key="2">
    <source>
        <dbReference type="Proteomes" id="UP000076154"/>
    </source>
</evidence>
<comment type="caution">
    <text evidence="1">The sequence shown here is derived from an EMBL/GenBank/DDBJ whole genome shotgun (WGS) entry which is preliminary data.</text>
</comment>
<protein>
    <submittedName>
        <fullName evidence="1">Uncharacterized protein</fullName>
    </submittedName>
</protein>
<evidence type="ECO:0000313" key="1">
    <source>
        <dbReference type="EMBL" id="RDB25906.1"/>
    </source>
</evidence>
<reference evidence="1" key="1">
    <citation type="submission" date="2018-04" db="EMBL/GenBank/DDBJ databases">
        <title>Whole genome sequencing of Hypsizygus marmoreus.</title>
        <authorList>
            <person name="Choi I.-G."/>
            <person name="Min B."/>
            <person name="Kim J.-G."/>
            <person name="Kim S."/>
            <person name="Oh Y.-L."/>
            <person name="Kong W.-S."/>
            <person name="Park H."/>
            <person name="Jeong J."/>
            <person name="Song E.-S."/>
        </authorList>
    </citation>
    <scope>NUCLEOTIDE SEQUENCE [LARGE SCALE GENOMIC DNA]</scope>
    <source>
        <strain evidence="1">51987-8</strain>
    </source>
</reference>
<sequence length="79" mass="9068">GMWRKLEAFLDNHFVKAYYSGEKTDCGSSTCVHSVAHTHKAPNCRCSRATTDNRRIMSMFHHPCDACKTAAFDRMTRRD</sequence>
<accession>A0A369K4V5</accession>
<dbReference type="InParanoid" id="A0A369K4V5"/>
<proteinExistence type="predicted"/>
<dbReference type="EMBL" id="LUEZ02000040">
    <property type="protein sequence ID" value="RDB25906.1"/>
    <property type="molecule type" value="Genomic_DNA"/>
</dbReference>
<name>A0A369K4V5_HYPMA</name>
<feature type="non-terminal residue" evidence="1">
    <location>
        <position position="1"/>
    </location>
</feature>
<dbReference type="Proteomes" id="UP000076154">
    <property type="component" value="Unassembled WGS sequence"/>
</dbReference>
<gene>
    <name evidence="1" type="ORF">Hypma_006494</name>
</gene>
<organism evidence="1 2">
    <name type="scientific">Hypsizygus marmoreus</name>
    <name type="common">White beech mushroom</name>
    <name type="synonym">Agaricus marmoreus</name>
    <dbReference type="NCBI Taxonomy" id="39966"/>
    <lineage>
        <taxon>Eukaryota</taxon>
        <taxon>Fungi</taxon>
        <taxon>Dikarya</taxon>
        <taxon>Basidiomycota</taxon>
        <taxon>Agaricomycotina</taxon>
        <taxon>Agaricomycetes</taxon>
        <taxon>Agaricomycetidae</taxon>
        <taxon>Agaricales</taxon>
        <taxon>Tricholomatineae</taxon>
        <taxon>Lyophyllaceae</taxon>
        <taxon>Hypsizygus</taxon>
    </lineage>
</organism>